<reference evidence="7" key="1">
    <citation type="journal article" date="2015" name="Nature">
        <title>Complex archaea that bridge the gap between prokaryotes and eukaryotes.</title>
        <authorList>
            <person name="Spang A."/>
            <person name="Saw J.H."/>
            <person name="Jorgensen S.L."/>
            <person name="Zaremba-Niedzwiedzka K."/>
            <person name="Martijn J."/>
            <person name="Lind A.E."/>
            <person name="van Eijk R."/>
            <person name="Schleper C."/>
            <person name="Guy L."/>
            <person name="Ettema T.J."/>
        </authorList>
    </citation>
    <scope>NUCLEOTIDE SEQUENCE</scope>
</reference>
<keyword evidence="4" id="KW-0408">Iron</keyword>
<keyword evidence="5" id="KW-0411">Iron-sulfur</keyword>
<dbReference type="EMBL" id="LAZR01061600">
    <property type="protein sequence ID" value="KKK63256.1"/>
    <property type="molecule type" value="Genomic_DNA"/>
</dbReference>
<dbReference type="GO" id="GO:0046872">
    <property type="term" value="F:metal ion binding"/>
    <property type="evidence" value="ECO:0007669"/>
    <property type="project" value="UniProtKB-KW"/>
</dbReference>
<dbReference type="CDD" id="cd02068">
    <property type="entry name" value="radical_SAM_B12_BD"/>
    <property type="match status" value="1"/>
</dbReference>
<gene>
    <name evidence="7" type="ORF">LCGC14_2996110</name>
</gene>
<dbReference type="SUPFAM" id="SSF102114">
    <property type="entry name" value="Radical SAM enzymes"/>
    <property type="match status" value="1"/>
</dbReference>
<dbReference type="PROSITE" id="PS51332">
    <property type="entry name" value="B12_BINDING"/>
    <property type="match status" value="1"/>
</dbReference>
<keyword evidence="3" id="KW-0479">Metal-binding</keyword>
<sequence>MIEKKQKILLIEPPFYRLYKFNAALNKVPLSLSYLAGVIISRKPNWKVKIYNADFSPHDVPLDLKYMVGKGFDNYLKTLNEPKSPIWDEVRTIINEFQPSVVGITMKSQNFASACIVGMIAKSLNRNTIVVVGGPHPSIAKTEILKEPMIDIGVFGEGEETIVDILNSIEGSQPLSSINGIVYREENNGVENPARELISDLDSLPFPISVAQTSLIGYDKYPLQAFKYIFAIRGCPYNCSFCGARNIWSRSARFCSIENIVLSQTSNTLSA</sequence>
<evidence type="ECO:0000256" key="1">
    <source>
        <dbReference type="ARBA" id="ARBA00001966"/>
    </source>
</evidence>
<dbReference type="GO" id="GO:0003824">
    <property type="term" value="F:catalytic activity"/>
    <property type="evidence" value="ECO:0007669"/>
    <property type="project" value="InterPro"/>
</dbReference>
<dbReference type="InterPro" id="IPR006158">
    <property type="entry name" value="Cobalamin-bd"/>
</dbReference>
<dbReference type="PANTHER" id="PTHR43409:SF7">
    <property type="entry name" value="BLL1977 PROTEIN"/>
    <property type="match status" value="1"/>
</dbReference>
<evidence type="ECO:0000256" key="4">
    <source>
        <dbReference type="ARBA" id="ARBA00023004"/>
    </source>
</evidence>
<dbReference type="SFLD" id="SFLDS00029">
    <property type="entry name" value="Radical_SAM"/>
    <property type="match status" value="1"/>
</dbReference>
<accession>A0A0F8ZTI8</accession>
<dbReference type="GO" id="GO:0051536">
    <property type="term" value="F:iron-sulfur cluster binding"/>
    <property type="evidence" value="ECO:0007669"/>
    <property type="project" value="UniProtKB-KW"/>
</dbReference>
<dbReference type="InterPro" id="IPR051198">
    <property type="entry name" value="BchE-like"/>
</dbReference>
<dbReference type="GO" id="GO:0031419">
    <property type="term" value="F:cobalamin binding"/>
    <property type="evidence" value="ECO:0007669"/>
    <property type="project" value="InterPro"/>
</dbReference>
<dbReference type="InterPro" id="IPR058240">
    <property type="entry name" value="rSAM_sf"/>
</dbReference>
<dbReference type="Pfam" id="PF02310">
    <property type="entry name" value="B12-binding"/>
    <property type="match status" value="1"/>
</dbReference>
<dbReference type="AlphaFoldDB" id="A0A0F8ZTI8"/>
<protein>
    <recommendedName>
        <fullName evidence="6">B12-binding domain-containing protein</fullName>
    </recommendedName>
</protein>
<comment type="cofactor">
    <cofactor evidence="1">
        <name>[4Fe-4S] cluster</name>
        <dbReference type="ChEBI" id="CHEBI:49883"/>
    </cofactor>
</comment>
<keyword evidence="2" id="KW-0949">S-adenosyl-L-methionine</keyword>
<organism evidence="7">
    <name type="scientific">marine sediment metagenome</name>
    <dbReference type="NCBI Taxonomy" id="412755"/>
    <lineage>
        <taxon>unclassified sequences</taxon>
        <taxon>metagenomes</taxon>
        <taxon>ecological metagenomes</taxon>
    </lineage>
</organism>
<evidence type="ECO:0000256" key="2">
    <source>
        <dbReference type="ARBA" id="ARBA00022691"/>
    </source>
</evidence>
<dbReference type="InterPro" id="IPR007197">
    <property type="entry name" value="rSAM"/>
</dbReference>
<evidence type="ECO:0000259" key="6">
    <source>
        <dbReference type="PROSITE" id="PS51332"/>
    </source>
</evidence>
<feature type="domain" description="B12-binding" evidence="6">
    <location>
        <begin position="5"/>
        <end position="176"/>
    </location>
</feature>
<dbReference type="PANTHER" id="PTHR43409">
    <property type="entry name" value="ANAEROBIC MAGNESIUM-PROTOPORPHYRIN IX MONOMETHYL ESTER CYCLASE-RELATED"/>
    <property type="match status" value="1"/>
</dbReference>
<evidence type="ECO:0000256" key="5">
    <source>
        <dbReference type="ARBA" id="ARBA00023014"/>
    </source>
</evidence>
<dbReference type="SFLD" id="SFLDG01082">
    <property type="entry name" value="B12-binding_domain_containing"/>
    <property type="match status" value="1"/>
</dbReference>
<proteinExistence type="predicted"/>
<dbReference type="Gene3D" id="3.40.50.280">
    <property type="entry name" value="Cobalamin-binding domain"/>
    <property type="match status" value="1"/>
</dbReference>
<evidence type="ECO:0000313" key="7">
    <source>
        <dbReference type="EMBL" id="KKK63256.1"/>
    </source>
</evidence>
<comment type="caution">
    <text evidence="7">The sequence shown here is derived from an EMBL/GenBank/DDBJ whole genome shotgun (WGS) entry which is preliminary data.</text>
</comment>
<evidence type="ECO:0000256" key="3">
    <source>
        <dbReference type="ARBA" id="ARBA00022723"/>
    </source>
</evidence>
<name>A0A0F8ZTI8_9ZZZZ</name>